<comment type="caution">
    <text evidence="2">The sequence shown here is derived from an EMBL/GenBank/DDBJ whole genome shotgun (WGS) entry which is preliminary data.</text>
</comment>
<name>A0ABW9J7S3_9SPHI</name>
<accession>A0ABW9J7S3</accession>
<protein>
    <recommendedName>
        <fullName evidence="4">DUF4294 domain-containing protein</fullName>
    </recommendedName>
</protein>
<reference evidence="2 3" key="1">
    <citation type="submission" date="2024-12" db="EMBL/GenBank/DDBJ databases">
        <authorList>
            <person name="Hu S."/>
        </authorList>
    </citation>
    <scope>NUCLEOTIDE SEQUENCE [LARGE SCALE GENOMIC DNA]</scope>
    <source>
        <strain evidence="2 3">THG-T11</strain>
    </source>
</reference>
<evidence type="ECO:0000313" key="3">
    <source>
        <dbReference type="Proteomes" id="UP001517247"/>
    </source>
</evidence>
<keyword evidence="1" id="KW-0732">Signal</keyword>
<organism evidence="2 3">
    <name type="scientific">Pedobacter ureilyticus</name>
    <dbReference type="NCBI Taxonomy" id="1393051"/>
    <lineage>
        <taxon>Bacteria</taxon>
        <taxon>Pseudomonadati</taxon>
        <taxon>Bacteroidota</taxon>
        <taxon>Sphingobacteriia</taxon>
        <taxon>Sphingobacteriales</taxon>
        <taxon>Sphingobacteriaceae</taxon>
        <taxon>Pedobacter</taxon>
    </lineage>
</organism>
<sequence length="226" mass="26433">MKNLLLLLSLSLTLNCLAQEKPITSTERHIFWQPNVKLTRLDYQGKISPEVEKIMTDYNLTALASVGIWSVLDIPKKKKDRYTNYEIAYFVPAFDKATSSLKTIDTIQIEIQNLYFDICELSARFARKELKELQDKSKSVGAISIMYTTIKDQMHQKRISMYKQYFKEVIEDRIDGAFLKWRKQIDEALEQSKEWATTPKECYRFVLQKPVEDGYIMAPTLIEPLK</sequence>
<dbReference type="Proteomes" id="UP001517247">
    <property type="component" value="Unassembled WGS sequence"/>
</dbReference>
<feature type="signal peptide" evidence="1">
    <location>
        <begin position="1"/>
        <end position="18"/>
    </location>
</feature>
<feature type="chain" id="PRO_5047543460" description="DUF4294 domain-containing protein" evidence="1">
    <location>
        <begin position="19"/>
        <end position="226"/>
    </location>
</feature>
<gene>
    <name evidence="2" type="ORF">E6A44_006585</name>
</gene>
<keyword evidence="3" id="KW-1185">Reference proteome</keyword>
<evidence type="ECO:0000256" key="1">
    <source>
        <dbReference type="SAM" id="SignalP"/>
    </source>
</evidence>
<proteinExistence type="predicted"/>
<evidence type="ECO:0000313" key="2">
    <source>
        <dbReference type="EMBL" id="MFN0255231.1"/>
    </source>
</evidence>
<evidence type="ECO:0008006" key="4">
    <source>
        <dbReference type="Google" id="ProtNLM"/>
    </source>
</evidence>
<dbReference type="EMBL" id="SSHJ02000005">
    <property type="protein sequence ID" value="MFN0255231.1"/>
    <property type="molecule type" value="Genomic_DNA"/>
</dbReference>